<feature type="transmembrane region" description="Helical" evidence="1">
    <location>
        <begin position="12"/>
        <end position="29"/>
    </location>
</feature>
<keyword evidence="3" id="KW-1185">Reference proteome</keyword>
<sequence length="354" mass="39757">MKSEKAVGCSRLPFLLVIVCISNFIYTKIKNRIPYYRGEDVKNVRKLTEGAMLLAVFTVLLLLTIYIPVAGAVVNLFLAIPFILFATKYEGQWTIVFLIASILLSTIVGSLISIPLVLIYGITGAVIGYLIRKGKDRNIIFIVSTLVVLVNIIGGYAVSVAFFNINFINDMIHMMRESLNSSAEILKNFGQEKEATKLIKRFNEGLDFVHTLLPTIFVAIALFIALLIQLVSFPIIKRFGIKVEKSISFKDICLPKSTLLYLLITLLASMLISPDKGTFLFTILLNLTYLLLLLMIFQGYTFLFYYFDHIGISKPIAIVLAIVSFMIPVFLYIIGILGIIDLGFNLRKQIVKKE</sequence>
<feature type="transmembrane region" description="Helical" evidence="1">
    <location>
        <begin position="257"/>
        <end position="273"/>
    </location>
</feature>
<accession>A0A6B3TRM7</accession>
<dbReference type="InterPro" id="IPR018710">
    <property type="entry name" value="DUF2232"/>
</dbReference>
<comment type="caution">
    <text evidence="2">The sequence shown here is derived from an EMBL/GenBank/DDBJ whole genome shotgun (WGS) entry which is preliminary data.</text>
</comment>
<dbReference type="PANTHER" id="PTHR41324">
    <property type="entry name" value="MEMBRANE PROTEIN-RELATED"/>
    <property type="match status" value="1"/>
</dbReference>
<proteinExistence type="predicted"/>
<evidence type="ECO:0000256" key="1">
    <source>
        <dbReference type="SAM" id="Phobius"/>
    </source>
</evidence>
<feature type="transmembrane region" description="Helical" evidence="1">
    <location>
        <begin position="318"/>
        <end position="340"/>
    </location>
</feature>
<feature type="transmembrane region" description="Helical" evidence="1">
    <location>
        <begin position="279"/>
        <end position="306"/>
    </location>
</feature>
<feature type="transmembrane region" description="Helical" evidence="1">
    <location>
        <begin position="139"/>
        <end position="165"/>
    </location>
</feature>
<dbReference type="AlphaFoldDB" id="A0A6B3TRM7"/>
<dbReference type="Pfam" id="PF09991">
    <property type="entry name" value="DUF2232"/>
    <property type="match status" value="1"/>
</dbReference>
<keyword evidence="1" id="KW-1133">Transmembrane helix</keyword>
<evidence type="ECO:0000313" key="2">
    <source>
        <dbReference type="EMBL" id="NEX79443.1"/>
    </source>
</evidence>
<keyword evidence="1" id="KW-0812">Transmembrane</keyword>
<keyword evidence="1" id="KW-0472">Membrane</keyword>
<feature type="transmembrane region" description="Helical" evidence="1">
    <location>
        <begin position="95"/>
        <end position="127"/>
    </location>
</feature>
<gene>
    <name evidence="2" type="ORF">G4Z05_11275</name>
</gene>
<dbReference type="Proteomes" id="UP000481621">
    <property type="component" value="Unassembled WGS sequence"/>
</dbReference>
<feature type="transmembrane region" description="Helical" evidence="1">
    <location>
        <begin position="212"/>
        <end position="236"/>
    </location>
</feature>
<name>A0A6B3TRM7_9BACI</name>
<reference evidence="2" key="1">
    <citation type="submission" date="2020-02" db="EMBL/GenBank/DDBJ databases">
        <title>Bacillus sedimentmangrovi sp. nov., isolated from sediment of the mangrove ecosystem.</title>
        <authorList>
            <person name="Liu G."/>
        </authorList>
    </citation>
    <scope>NUCLEOTIDE SEQUENCE [LARGE SCALE GENOMIC DNA]</scope>
    <source>
        <strain evidence="2">SgZ-7</strain>
    </source>
</reference>
<dbReference type="PANTHER" id="PTHR41324:SF1">
    <property type="entry name" value="DUF2232 DOMAIN-CONTAINING PROTEIN"/>
    <property type="match status" value="1"/>
</dbReference>
<protein>
    <submittedName>
        <fullName evidence="2">YybS family protein</fullName>
    </submittedName>
</protein>
<feature type="transmembrane region" description="Helical" evidence="1">
    <location>
        <begin position="50"/>
        <end position="83"/>
    </location>
</feature>
<evidence type="ECO:0000313" key="3">
    <source>
        <dbReference type="Proteomes" id="UP000481621"/>
    </source>
</evidence>
<organism evidence="2 3">
    <name type="scientific">Neobacillus thermocopriae</name>
    <dbReference type="NCBI Taxonomy" id="1215031"/>
    <lineage>
        <taxon>Bacteria</taxon>
        <taxon>Bacillati</taxon>
        <taxon>Bacillota</taxon>
        <taxon>Bacilli</taxon>
        <taxon>Bacillales</taxon>
        <taxon>Bacillaceae</taxon>
        <taxon>Neobacillus</taxon>
    </lineage>
</organism>
<dbReference type="EMBL" id="JAAIUV010000017">
    <property type="protein sequence ID" value="NEX79443.1"/>
    <property type="molecule type" value="Genomic_DNA"/>
</dbReference>